<dbReference type="InterPro" id="IPR011008">
    <property type="entry name" value="Dimeric_a/b-barrel"/>
</dbReference>
<dbReference type="Pfam" id="PF03795">
    <property type="entry name" value="YCII"/>
    <property type="match status" value="1"/>
</dbReference>
<accession>A0A9E7C1C2</accession>
<keyword evidence="4" id="KW-1185">Reference proteome</keyword>
<dbReference type="AlphaFoldDB" id="A0A9E7C1C2"/>
<dbReference type="Gene3D" id="3.30.70.1060">
    <property type="entry name" value="Dimeric alpha+beta barrel"/>
    <property type="match status" value="1"/>
</dbReference>
<dbReference type="InterPro" id="IPR051807">
    <property type="entry name" value="Sec-metab_biosynth-assoc"/>
</dbReference>
<gene>
    <name evidence="3" type="ORF">DSM104329_03750</name>
</gene>
<dbReference type="PANTHER" id="PTHR33606:SF3">
    <property type="entry name" value="PROTEIN YCII"/>
    <property type="match status" value="1"/>
</dbReference>
<dbReference type="EMBL" id="CP087164">
    <property type="protein sequence ID" value="UGS37335.1"/>
    <property type="molecule type" value="Genomic_DNA"/>
</dbReference>
<sequence length="94" mass="10483">MTELGPHLLLHYDYVDDMAERRVPHREAHLAYLRRWRDDGRLLMAGAVGDPVHGGLLVLRGNDPAVAEELAAGDPYTDAGLIVSWRVEPWTVAV</sequence>
<evidence type="ECO:0000313" key="3">
    <source>
        <dbReference type="EMBL" id="UGS37335.1"/>
    </source>
</evidence>
<comment type="similarity">
    <text evidence="1">Belongs to the YciI family.</text>
</comment>
<dbReference type="PANTHER" id="PTHR33606">
    <property type="entry name" value="PROTEIN YCII"/>
    <property type="match status" value="1"/>
</dbReference>
<evidence type="ECO:0000313" key="4">
    <source>
        <dbReference type="Proteomes" id="UP001162834"/>
    </source>
</evidence>
<proteinExistence type="inferred from homology"/>
<evidence type="ECO:0000259" key="2">
    <source>
        <dbReference type="Pfam" id="PF03795"/>
    </source>
</evidence>
<evidence type="ECO:0000256" key="1">
    <source>
        <dbReference type="ARBA" id="ARBA00007689"/>
    </source>
</evidence>
<dbReference type="SUPFAM" id="SSF54909">
    <property type="entry name" value="Dimeric alpha+beta barrel"/>
    <property type="match status" value="1"/>
</dbReference>
<dbReference type="RefSeq" id="WP_259311391.1">
    <property type="nucleotide sequence ID" value="NZ_CP087164.1"/>
</dbReference>
<protein>
    <recommendedName>
        <fullName evidence="2">YCII-related domain-containing protein</fullName>
    </recommendedName>
</protein>
<reference evidence="3" key="1">
    <citation type="journal article" date="2022" name="Int. J. Syst. Evol. Microbiol.">
        <title>Pseudomonas aegrilactucae sp. nov. and Pseudomonas morbosilactucae sp. nov., pathogens causing bacterial rot of lettuce in Japan.</title>
        <authorList>
            <person name="Sawada H."/>
            <person name="Fujikawa T."/>
            <person name="Satou M."/>
        </authorList>
    </citation>
    <scope>NUCLEOTIDE SEQUENCE</scope>
    <source>
        <strain evidence="3">0166_1</strain>
    </source>
</reference>
<feature type="domain" description="YCII-related" evidence="2">
    <location>
        <begin position="8"/>
        <end position="91"/>
    </location>
</feature>
<dbReference type="InterPro" id="IPR005545">
    <property type="entry name" value="YCII"/>
</dbReference>
<name>A0A9E7C1C2_9ACTN</name>
<dbReference type="Proteomes" id="UP001162834">
    <property type="component" value="Chromosome"/>
</dbReference>
<dbReference type="KEGG" id="sbae:DSM104329_03750"/>
<organism evidence="3 4">
    <name type="scientific">Capillimicrobium parvum</name>
    <dbReference type="NCBI Taxonomy" id="2884022"/>
    <lineage>
        <taxon>Bacteria</taxon>
        <taxon>Bacillati</taxon>
        <taxon>Actinomycetota</taxon>
        <taxon>Thermoleophilia</taxon>
        <taxon>Solirubrobacterales</taxon>
        <taxon>Capillimicrobiaceae</taxon>
        <taxon>Capillimicrobium</taxon>
    </lineage>
</organism>